<protein>
    <submittedName>
        <fullName evidence="1">Uncharacterized protein</fullName>
    </submittedName>
</protein>
<dbReference type="EMBL" id="BKCJ011373942">
    <property type="protein sequence ID" value="GFD27065.1"/>
    <property type="molecule type" value="Genomic_DNA"/>
</dbReference>
<organism evidence="1">
    <name type="scientific">Tanacetum cinerariifolium</name>
    <name type="common">Dalmatian daisy</name>
    <name type="synonym">Chrysanthemum cinerariifolium</name>
    <dbReference type="NCBI Taxonomy" id="118510"/>
    <lineage>
        <taxon>Eukaryota</taxon>
        <taxon>Viridiplantae</taxon>
        <taxon>Streptophyta</taxon>
        <taxon>Embryophyta</taxon>
        <taxon>Tracheophyta</taxon>
        <taxon>Spermatophyta</taxon>
        <taxon>Magnoliopsida</taxon>
        <taxon>eudicotyledons</taxon>
        <taxon>Gunneridae</taxon>
        <taxon>Pentapetalae</taxon>
        <taxon>asterids</taxon>
        <taxon>campanulids</taxon>
        <taxon>Asterales</taxon>
        <taxon>Asteraceae</taxon>
        <taxon>Asteroideae</taxon>
        <taxon>Anthemideae</taxon>
        <taxon>Anthemidinae</taxon>
        <taxon>Tanacetum</taxon>
    </lineage>
</organism>
<gene>
    <name evidence="1" type="ORF">Tci_899034</name>
</gene>
<reference evidence="1" key="1">
    <citation type="journal article" date="2019" name="Sci. Rep.">
        <title>Draft genome of Tanacetum cinerariifolium, the natural source of mosquito coil.</title>
        <authorList>
            <person name="Yamashiro T."/>
            <person name="Shiraishi A."/>
            <person name="Satake H."/>
            <person name="Nakayama K."/>
        </authorList>
    </citation>
    <scope>NUCLEOTIDE SEQUENCE</scope>
</reference>
<comment type="caution">
    <text evidence="1">The sequence shown here is derived from an EMBL/GenBank/DDBJ whole genome shotgun (WGS) entry which is preliminary data.</text>
</comment>
<accession>A0A699UW64</accession>
<proteinExistence type="predicted"/>
<dbReference type="AlphaFoldDB" id="A0A699UW64"/>
<name>A0A699UW64_TANCI</name>
<sequence>LGSLRALKPSTHPVIAIFLYPLGAVKAACALEADAMGTIDLDVVEVEAMSSRCCGSLLKHLYLNISE</sequence>
<evidence type="ECO:0000313" key="1">
    <source>
        <dbReference type="EMBL" id="GFD27065.1"/>
    </source>
</evidence>
<feature type="non-terminal residue" evidence="1">
    <location>
        <position position="1"/>
    </location>
</feature>